<dbReference type="Proteomes" id="UP000037696">
    <property type="component" value="Unassembled WGS sequence"/>
</dbReference>
<dbReference type="EMBL" id="LHQQ01000208">
    <property type="protein sequence ID" value="KOS39329.1"/>
    <property type="molecule type" value="Genomic_DNA"/>
</dbReference>
<gene>
    <name evidence="1" type="ORF">ACN38_g9852</name>
</gene>
<accession>A0A0N0RXZ6</accession>
<reference evidence="1 2" key="1">
    <citation type="submission" date="2015-08" db="EMBL/GenBank/DDBJ databases">
        <title>Genome sequencing of Penicillium nordicum.</title>
        <authorList>
            <person name="Nguyen H.D."/>
            <person name="Seifert K.A."/>
        </authorList>
    </citation>
    <scope>NUCLEOTIDE SEQUENCE [LARGE SCALE GENOMIC DNA]</scope>
    <source>
        <strain evidence="1 2">DAOMC 185683</strain>
    </source>
</reference>
<proteinExistence type="predicted"/>
<evidence type="ECO:0000313" key="1">
    <source>
        <dbReference type="EMBL" id="KOS39329.1"/>
    </source>
</evidence>
<comment type="caution">
    <text evidence="1">The sequence shown here is derived from an EMBL/GenBank/DDBJ whole genome shotgun (WGS) entry which is preliminary data.</text>
</comment>
<organism evidence="1 2">
    <name type="scientific">Penicillium nordicum</name>
    <dbReference type="NCBI Taxonomy" id="229535"/>
    <lineage>
        <taxon>Eukaryota</taxon>
        <taxon>Fungi</taxon>
        <taxon>Dikarya</taxon>
        <taxon>Ascomycota</taxon>
        <taxon>Pezizomycotina</taxon>
        <taxon>Eurotiomycetes</taxon>
        <taxon>Eurotiomycetidae</taxon>
        <taxon>Eurotiales</taxon>
        <taxon>Aspergillaceae</taxon>
        <taxon>Penicillium</taxon>
    </lineage>
</organism>
<name>A0A0N0RXZ6_9EURO</name>
<protein>
    <submittedName>
        <fullName evidence="1">Uncharacterized protein</fullName>
    </submittedName>
</protein>
<keyword evidence="2" id="KW-1185">Reference proteome</keyword>
<evidence type="ECO:0000313" key="2">
    <source>
        <dbReference type="Proteomes" id="UP000037696"/>
    </source>
</evidence>
<sequence length="141" mass="16143">MARCQHFKALQTNSYLGYLKARNKNLNIDGFQWPLGYVSLRLNRSQPYFTCLIPTPCVDISSLADMGPKTDILNISNFPFRYDFTPSLITYEQLKRQDDDIQTYTNPSLHSHCGPCGPIMKRTSDARPGREYIAPINMLYG</sequence>
<dbReference type="AlphaFoldDB" id="A0A0N0RXZ6"/>